<dbReference type="GO" id="GO:0005739">
    <property type="term" value="C:mitochondrion"/>
    <property type="evidence" value="ECO:0007669"/>
    <property type="project" value="TreeGrafter"/>
</dbReference>
<dbReference type="STRING" id="4829.A0A163IZJ9"/>
<name>A0A163IZJ9_ABSGL</name>
<evidence type="ECO:0000313" key="3">
    <source>
        <dbReference type="Proteomes" id="UP000078561"/>
    </source>
</evidence>
<dbReference type="AlphaFoldDB" id="A0A163IZJ9"/>
<dbReference type="InParanoid" id="A0A163IZJ9"/>
<dbReference type="OMA" id="WERADIF"/>
<sequence length="352" mass="38043">MDLNDITHALSNCSFFILANGLGQSMCKAAAHRGWQTISLSRHGEPEAFTKQGKPAWANEVEWARGNSLDPSSYKDLLKDVTNVVHTVGIILESDYKKVVNDPTVFGALCGASKVLGEVVGMTDRGNPLDPKNQVLGTYESVNRDTAITIAKQVATLPTIESFVYISAADVFPLINPRYITSKREAERYLFSRPEFKSIILRPGFMYNEQRAAAMPLARAIQAANAVTQPFAKGISSLPFGTALTTHPLYTDTVAAAAMNSIDSKSYGIFDVAGIENLAHHSGDSSPQNWGEGTLRSTICDGYLGDNRQGRIDGGGNDASWYLDDSASKAHSPSMDSMAPPFATGGRWRSSL</sequence>
<feature type="region of interest" description="Disordered" evidence="1">
    <location>
        <begin position="330"/>
        <end position="352"/>
    </location>
</feature>
<gene>
    <name evidence="2" type="primary">ABSGL_04246.1 scaffold 5264</name>
</gene>
<evidence type="ECO:0008006" key="4">
    <source>
        <dbReference type="Google" id="ProtNLM"/>
    </source>
</evidence>
<protein>
    <recommendedName>
        <fullName evidence="4">NAD(P)-binding domain-containing protein</fullName>
    </recommendedName>
</protein>
<dbReference type="SUPFAM" id="SSF51735">
    <property type="entry name" value="NAD(P)-binding Rossmann-fold domains"/>
    <property type="match status" value="1"/>
</dbReference>
<dbReference type="OrthoDB" id="276721at2759"/>
<dbReference type="InterPro" id="IPR051207">
    <property type="entry name" value="ComplexI_NDUFA9_subunit"/>
</dbReference>
<dbReference type="PANTHER" id="PTHR12126:SF16">
    <property type="entry name" value="MIOREX COMPLEX COMPONENT 2"/>
    <property type="match status" value="1"/>
</dbReference>
<dbReference type="Gene3D" id="3.40.50.720">
    <property type="entry name" value="NAD(P)-binding Rossmann-like Domain"/>
    <property type="match status" value="1"/>
</dbReference>
<keyword evidence="3" id="KW-1185">Reference proteome</keyword>
<evidence type="ECO:0000256" key="1">
    <source>
        <dbReference type="SAM" id="MobiDB-lite"/>
    </source>
</evidence>
<organism evidence="2">
    <name type="scientific">Absidia glauca</name>
    <name type="common">Pin mould</name>
    <dbReference type="NCBI Taxonomy" id="4829"/>
    <lineage>
        <taxon>Eukaryota</taxon>
        <taxon>Fungi</taxon>
        <taxon>Fungi incertae sedis</taxon>
        <taxon>Mucoromycota</taxon>
        <taxon>Mucoromycotina</taxon>
        <taxon>Mucoromycetes</taxon>
        <taxon>Mucorales</taxon>
        <taxon>Cunninghamellaceae</taxon>
        <taxon>Absidia</taxon>
    </lineage>
</organism>
<reference evidence="2" key="1">
    <citation type="submission" date="2016-04" db="EMBL/GenBank/DDBJ databases">
        <authorList>
            <person name="Evans L.H."/>
            <person name="Alamgir A."/>
            <person name="Owens N."/>
            <person name="Weber N.D."/>
            <person name="Virtaneva K."/>
            <person name="Barbian K."/>
            <person name="Babar A."/>
            <person name="Rosenke K."/>
        </authorList>
    </citation>
    <scope>NUCLEOTIDE SEQUENCE [LARGE SCALE GENOMIC DNA]</scope>
    <source>
        <strain evidence="2">CBS 101.48</strain>
    </source>
</reference>
<dbReference type="GO" id="GO:0044877">
    <property type="term" value="F:protein-containing complex binding"/>
    <property type="evidence" value="ECO:0007669"/>
    <property type="project" value="TreeGrafter"/>
</dbReference>
<dbReference type="EMBL" id="LT552303">
    <property type="protein sequence ID" value="SAL98690.1"/>
    <property type="molecule type" value="Genomic_DNA"/>
</dbReference>
<proteinExistence type="predicted"/>
<dbReference type="InterPro" id="IPR036291">
    <property type="entry name" value="NAD(P)-bd_dom_sf"/>
</dbReference>
<dbReference type="FunCoup" id="A0A163IZJ9">
    <property type="interactions" value="248"/>
</dbReference>
<evidence type="ECO:0000313" key="2">
    <source>
        <dbReference type="EMBL" id="SAL98690.1"/>
    </source>
</evidence>
<accession>A0A163IZJ9</accession>
<dbReference type="PANTHER" id="PTHR12126">
    <property type="entry name" value="NADH-UBIQUINONE OXIDOREDUCTASE 39 KDA SUBUNIT-RELATED"/>
    <property type="match status" value="1"/>
</dbReference>
<dbReference type="Proteomes" id="UP000078561">
    <property type="component" value="Unassembled WGS sequence"/>
</dbReference>